<name>A0A1Y0ES36_9BURK</name>
<feature type="transmembrane region" description="Helical" evidence="9">
    <location>
        <begin position="112"/>
        <end position="138"/>
    </location>
</feature>
<evidence type="ECO:0000256" key="2">
    <source>
        <dbReference type="ARBA" id="ARBA00007783"/>
    </source>
</evidence>
<feature type="transmembrane region" description="Helical" evidence="9">
    <location>
        <begin position="72"/>
        <end position="91"/>
    </location>
</feature>
<dbReference type="PANTHER" id="PTHR30413">
    <property type="entry name" value="INNER MEMBRANE TRANSPORT PERMEASE"/>
    <property type="match status" value="1"/>
</dbReference>
<keyword evidence="7" id="KW-0762">Sugar transport</keyword>
<keyword evidence="7" id="KW-0625">Polysaccharide transport</keyword>
<reference evidence="11 12" key="1">
    <citation type="submission" date="2017-05" db="EMBL/GenBank/DDBJ databases">
        <authorList>
            <person name="Song R."/>
            <person name="Chenine A.L."/>
            <person name="Ruprecht R.M."/>
        </authorList>
    </citation>
    <scope>NUCLEOTIDE SEQUENCE [LARGE SCALE GENOMIC DNA]</scope>
    <source>
        <strain evidence="11 12">DSM 26136</strain>
    </source>
</reference>
<dbReference type="EMBL" id="CP021455">
    <property type="protein sequence ID" value="ARU06201.1"/>
    <property type="molecule type" value="Genomic_DNA"/>
</dbReference>
<dbReference type="Proteomes" id="UP000196138">
    <property type="component" value="Chromosome"/>
</dbReference>
<dbReference type="Pfam" id="PF01061">
    <property type="entry name" value="ABC2_membrane"/>
    <property type="match status" value="1"/>
</dbReference>
<evidence type="ECO:0000256" key="6">
    <source>
        <dbReference type="ARBA" id="ARBA00022989"/>
    </source>
</evidence>
<evidence type="ECO:0000313" key="11">
    <source>
        <dbReference type="EMBL" id="ARU06201.1"/>
    </source>
</evidence>
<evidence type="ECO:0000259" key="10">
    <source>
        <dbReference type="Pfam" id="PF01061"/>
    </source>
</evidence>
<feature type="domain" description="ABC-2 type transporter transmembrane" evidence="10">
    <location>
        <begin position="26"/>
        <end position="226"/>
    </location>
</feature>
<feature type="transmembrane region" description="Helical" evidence="9">
    <location>
        <begin position="179"/>
        <end position="198"/>
    </location>
</feature>
<dbReference type="InterPro" id="IPR013525">
    <property type="entry name" value="ABC2_TM"/>
</dbReference>
<gene>
    <name evidence="11" type="ORF">CCO03_17325</name>
</gene>
<evidence type="ECO:0000313" key="12">
    <source>
        <dbReference type="Proteomes" id="UP000196138"/>
    </source>
</evidence>
<sequence>MQVLSQWQLLQRDIVASWRQWPFWTHLGWQDVLRQYRRSFLGPTWIAINTAVFTAAFGWLGAQLFKQDAGTYISYFCLGNVFFGFMTSTFNDGCRTYMDASSFLKQAAYPKFCFVLRVVWRNLLLLAHQLPLIVVVLAFGGKLGGALWGWWLLGMLMCIACAVLVVALLGLICARYRDVPMMVSSLLQIAFFVTPVMWHAELLTSAKSQLLVTLNPLAAWLSLMRGPLLGQAAPASAWLVAGLTLLVLTGLCVLAYVLARKRITYWL</sequence>
<dbReference type="PANTHER" id="PTHR30413:SF10">
    <property type="entry name" value="CAPSULE POLYSACCHARIDE EXPORT INNER-MEMBRANE PROTEIN CTRC"/>
    <property type="match status" value="1"/>
</dbReference>
<evidence type="ECO:0000256" key="7">
    <source>
        <dbReference type="ARBA" id="ARBA00023047"/>
    </source>
</evidence>
<evidence type="ECO:0000256" key="9">
    <source>
        <dbReference type="SAM" id="Phobius"/>
    </source>
</evidence>
<dbReference type="OrthoDB" id="9796017at2"/>
<keyword evidence="8 9" id="KW-0472">Membrane</keyword>
<dbReference type="GO" id="GO:0015774">
    <property type="term" value="P:polysaccharide transport"/>
    <property type="evidence" value="ECO:0007669"/>
    <property type="project" value="UniProtKB-KW"/>
</dbReference>
<dbReference type="GO" id="GO:0015920">
    <property type="term" value="P:lipopolysaccharide transport"/>
    <property type="evidence" value="ECO:0007669"/>
    <property type="project" value="TreeGrafter"/>
</dbReference>
<keyword evidence="6 9" id="KW-1133">Transmembrane helix</keyword>
<keyword evidence="12" id="KW-1185">Reference proteome</keyword>
<evidence type="ECO:0000256" key="4">
    <source>
        <dbReference type="ARBA" id="ARBA00022475"/>
    </source>
</evidence>
<keyword evidence="3" id="KW-0813">Transport</keyword>
<comment type="similarity">
    <text evidence="2">Belongs to the ABC-2 integral membrane protein family.</text>
</comment>
<dbReference type="KEGG" id="cser:CCO03_17325"/>
<keyword evidence="4" id="KW-1003">Cell membrane</keyword>
<evidence type="ECO:0000256" key="5">
    <source>
        <dbReference type="ARBA" id="ARBA00022692"/>
    </source>
</evidence>
<accession>A0A1Y0ES36</accession>
<dbReference type="GO" id="GO:0140359">
    <property type="term" value="F:ABC-type transporter activity"/>
    <property type="evidence" value="ECO:0007669"/>
    <property type="project" value="InterPro"/>
</dbReference>
<evidence type="ECO:0000256" key="8">
    <source>
        <dbReference type="ARBA" id="ARBA00023136"/>
    </source>
</evidence>
<feature type="transmembrane region" description="Helical" evidence="9">
    <location>
        <begin position="40"/>
        <end position="60"/>
    </location>
</feature>
<dbReference type="GO" id="GO:0005886">
    <property type="term" value="C:plasma membrane"/>
    <property type="evidence" value="ECO:0007669"/>
    <property type="project" value="UniProtKB-SubCell"/>
</dbReference>
<evidence type="ECO:0000256" key="3">
    <source>
        <dbReference type="ARBA" id="ARBA00022448"/>
    </source>
</evidence>
<keyword evidence="5 9" id="KW-0812">Transmembrane</keyword>
<feature type="transmembrane region" description="Helical" evidence="9">
    <location>
        <begin position="150"/>
        <end position="172"/>
    </location>
</feature>
<dbReference type="RefSeq" id="WP_087283111.1">
    <property type="nucleotide sequence ID" value="NZ_CP021455.1"/>
</dbReference>
<comment type="subcellular location">
    <subcellularLocation>
        <location evidence="1">Cell membrane</location>
        <topology evidence="1">Multi-pass membrane protein</topology>
    </subcellularLocation>
</comment>
<dbReference type="AlphaFoldDB" id="A0A1Y0ES36"/>
<protein>
    <recommendedName>
        <fullName evidence="10">ABC-2 type transporter transmembrane domain-containing protein</fullName>
    </recommendedName>
</protein>
<proteinExistence type="inferred from homology"/>
<organism evidence="11 12">
    <name type="scientific">Comamonas serinivorans</name>
    <dbReference type="NCBI Taxonomy" id="1082851"/>
    <lineage>
        <taxon>Bacteria</taxon>
        <taxon>Pseudomonadati</taxon>
        <taxon>Pseudomonadota</taxon>
        <taxon>Betaproteobacteria</taxon>
        <taxon>Burkholderiales</taxon>
        <taxon>Comamonadaceae</taxon>
        <taxon>Comamonas</taxon>
    </lineage>
</organism>
<evidence type="ECO:0000256" key="1">
    <source>
        <dbReference type="ARBA" id="ARBA00004651"/>
    </source>
</evidence>
<feature type="transmembrane region" description="Helical" evidence="9">
    <location>
        <begin position="237"/>
        <end position="259"/>
    </location>
</feature>